<dbReference type="EMBL" id="CAMXCT010000520">
    <property type="protein sequence ID" value="CAI3979889.1"/>
    <property type="molecule type" value="Genomic_DNA"/>
</dbReference>
<evidence type="ECO:0000313" key="1">
    <source>
        <dbReference type="EMBL" id="CAI3979889.1"/>
    </source>
</evidence>
<evidence type="ECO:0000313" key="3">
    <source>
        <dbReference type="Proteomes" id="UP001152797"/>
    </source>
</evidence>
<evidence type="ECO:0000313" key="2">
    <source>
        <dbReference type="EMBL" id="CAL1133264.1"/>
    </source>
</evidence>
<keyword evidence="3" id="KW-1185">Reference proteome</keyword>
<name>A0A9P1BUT6_9DINO</name>
<comment type="caution">
    <text evidence="1">The sequence shown here is derived from an EMBL/GenBank/DDBJ whole genome shotgun (WGS) entry which is preliminary data.</text>
</comment>
<dbReference type="Proteomes" id="UP001152797">
    <property type="component" value="Unassembled WGS sequence"/>
</dbReference>
<dbReference type="AlphaFoldDB" id="A0A9P1BUT6"/>
<accession>A0A9P1BUT6</accession>
<reference evidence="1" key="1">
    <citation type="submission" date="2022-10" db="EMBL/GenBank/DDBJ databases">
        <authorList>
            <person name="Chen Y."/>
            <person name="Dougan E. K."/>
            <person name="Chan C."/>
            <person name="Rhodes N."/>
            <person name="Thang M."/>
        </authorList>
    </citation>
    <scope>NUCLEOTIDE SEQUENCE</scope>
</reference>
<gene>
    <name evidence="1" type="ORF">C1SCF055_LOCUS7810</name>
</gene>
<sequence>MRHLSVCDESTEDYKLFNISLGDNPAQSASPCSGGKCPILKAANSIFSAVSFVPVNPWNMGSRYLHGSLCLCFRKGAVEHHVCKRCYCDAFSLWKFCNLSKHGGVPQNGNLLQSGLAEDDRCPDHGVPKGFCCPDQVGRLDDKIELAE</sequence>
<organism evidence="1">
    <name type="scientific">Cladocopium goreaui</name>
    <dbReference type="NCBI Taxonomy" id="2562237"/>
    <lineage>
        <taxon>Eukaryota</taxon>
        <taxon>Sar</taxon>
        <taxon>Alveolata</taxon>
        <taxon>Dinophyceae</taxon>
        <taxon>Suessiales</taxon>
        <taxon>Symbiodiniaceae</taxon>
        <taxon>Cladocopium</taxon>
    </lineage>
</organism>
<reference evidence="2" key="2">
    <citation type="submission" date="2024-04" db="EMBL/GenBank/DDBJ databases">
        <authorList>
            <person name="Chen Y."/>
            <person name="Shah S."/>
            <person name="Dougan E. K."/>
            <person name="Thang M."/>
            <person name="Chan C."/>
        </authorList>
    </citation>
    <scope>NUCLEOTIDE SEQUENCE [LARGE SCALE GENOMIC DNA]</scope>
</reference>
<dbReference type="EMBL" id="CAMXCT020000520">
    <property type="protein sequence ID" value="CAL1133264.1"/>
    <property type="molecule type" value="Genomic_DNA"/>
</dbReference>
<dbReference type="EMBL" id="CAMXCT030000520">
    <property type="protein sequence ID" value="CAL4767201.1"/>
    <property type="molecule type" value="Genomic_DNA"/>
</dbReference>
<proteinExistence type="predicted"/>
<protein>
    <submittedName>
        <fullName evidence="1">Uncharacterized protein</fullName>
    </submittedName>
</protein>